<organism evidence="2 3">
    <name type="scientific">Cyclotella atomus</name>
    <dbReference type="NCBI Taxonomy" id="382360"/>
    <lineage>
        <taxon>Eukaryota</taxon>
        <taxon>Sar</taxon>
        <taxon>Stramenopiles</taxon>
        <taxon>Ochrophyta</taxon>
        <taxon>Bacillariophyta</taxon>
        <taxon>Coscinodiscophyceae</taxon>
        <taxon>Thalassiosirophycidae</taxon>
        <taxon>Stephanodiscales</taxon>
        <taxon>Stephanodiscaceae</taxon>
        <taxon>Cyclotella</taxon>
    </lineage>
</organism>
<proteinExistence type="predicted"/>
<comment type="caution">
    <text evidence="2">The sequence shown here is derived from an EMBL/GenBank/DDBJ whole genome shotgun (WGS) entry which is preliminary data.</text>
</comment>
<feature type="transmembrane region" description="Helical" evidence="1">
    <location>
        <begin position="50"/>
        <end position="74"/>
    </location>
</feature>
<keyword evidence="1" id="KW-1133">Transmembrane helix</keyword>
<keyword evidence="1" id="KW-0472">Membrane</keyword>
<accession>A0ABD3NFH1</accession>
<evidence type="ECO:0000256" key="1">
    <source>
        <dbReference type="SAM" id="Phobius"/>
    </source>
</evidence>
<keyword evidence="3" id="KW-1185">Reference proteome</keyword>
<keyword evidence="1" id="KW-0812">Transmembrane</keyword>
<name>A0ABD3NFH1_9STRA</name>
<reference evidence="2 3" key="1">
    <citation type="submission" date="2024-10" db="EMBL/GenBank/DDBJ databases">
        <title>Updated reference genomes for cyclostephanoid diatoms.</title>
        <authorList>
            <person name="Roberts W.R."/>
            <person name="Alverson A.J."/>
        </authorList>
    </citation>
    <scope>NUCLEOTIDE SEQUENCE [LARGE SCALE GENOMIC DNA]</scope>
    <source>
        <strain evidence="2 3">AJA010-31</strain>
    </source>
</reference>
<evidence type="ECO:0000313" key="2">
    <source>
        <dbReference type="EMBL" id="KAL3774284.1"/>
    </source>
</evidence>
<protein>
    <submittedName>
        <fullName evidence="2">Uncharacterized protein</fullName>
    </submittedName>
</protein>
<evidence type="ECO:0000313" key="3">
    <source>
        <dbReference type="Proteomes" id="UP001530400"/>
    </source>
</evidence>
<dbReference type="EMBL" id="JALLPJ020001201">
    <property type="protein sequence ID" value="KAL3774284.1"/>
    <property type="molecule type" value="Genomic_DNA"/>
</dbReference>
<dbReference type="AlphaFoldDB" id="A0ABD3NFH1"/>
<gene>
    <name evidence="2" type="ORF">ACHAWO_011232</name>
</gene>
<dbReference type="Proteomes" id="UP001530400">
    <property type="component" value="Unassembled WGS sequence"/>
</dbReference>
<sequence>MTKKENQTTSAIALSLFARTNYTRHRSRQRRSCSELLIKGNRNTMQSSKLGLISIIASLATLSILSSSIIVRAFQPTIHSTSSIRLNAQPNNQHDEASVSVSTRRNALQKSAGVAFSILLGGTTAASEANASYSAYTRREEDWKQREKNGDIKISSARELRAQLREIAPMNSEGSKIFCPNGPSANVSPLMENKCGDRLALPSVYGRNNDIMGNSIPGFGSVGAANAASISTLRDELNAQAYFRE</sequence>